<feature type="compositionally biased region" description="Polar residues" evidence="1">
    <location>
        <begin position="195"/>
        <end position="210"/>
    </location>
</feature>
<evidence type="ECO:0000259" key="2">
    <source>
        <dbReference type="Pfam" id="PF00078"/>
    </source>
</evidence>
<gene>
    <name evidence="3" type="ORF">MGAL_10B014813</name>
</gene>
<dbReference type="Proteomes" id="UP000596742">
    <property type="component" value="Unassembled WGS sequence"/>
</dbReference>
<dbReference type="InterPro" id="IPR000477">
    <property type="entry name" value="RT_dom"/>
</dbReference>
<reference evidence="3" key="1">
    <citation type="submission" date="2018-11" db="EMBL/GenBank/DDBJ databases">
        <authorList>
            <person name="Alioto T."/>
            <person name="Alioto T."/>
        </authorList>
    </citation>
    <scope>NUCLEOTIDE SEQUENCE</scope>
</reference>
<dbReference type="Pfam" id="PF00078">
    <property type="entry name" value="RVT_1"/>
    <property type="match status" value="1"/>
</dbReference>
<evidence type="ECO:0000256" key="1">
    <source>
        <dbReference type="SAM" id="MobiDB-lite"/>
    </source>
</evidence>
<feature type="region of interest" description="Disordered" evidence="1">
    <location>
        <begin position="1"/>
        <end position="20"/>
    </location>
</feature>
<dbReference type="InterPro" id="IPR043502">
    <property type="entry name" value="DNA/RNA_pol_sf"/>
</dbReference>
<comment type="caution">
    <text evidence="3">The sequence shown here is derived from an EMBL/GenBank/DDBJ whole genome shotgun (WGS) entry which is preliminary data.</text>
</comment>
<feature type="compositionally biased region" description="Basic and acidic residues" evidence="1">
    <location>
        <begin position="1"/>
        <end position="14"/>
    </location>
</feature>
<dbReference type="InterPro" id="IPR043128">
    <property type="entry name" value="Rev_trsase/Diguanyl_cyclase"/>
</dbReference>
<dbReference type="EMBL" id="UYJE01009316">
    <property type="protein sequence ID" value="VDI72354.1"/>
    <property type="molecule type" value="Genomic_DNA"/>
</dbReference>
<feature type="domain" description="Reverse transcriptase" evidence="2">
    <location>
        <begin position="406"/>
        <end position="541"/>
    </location>
</feature>
<accession>A0A8B6H039</accession>
<dbReference type="PANTHER" id="PTHR33050:SF7">
    <property type="entry name" value="RIBONUCLEASE H"/>
    <property type="match status" value="1"/>
</dbReference>
<dbReference type="Gene3D" id="3.10.10.10">
    <property type="entry name" value="HIV Type 1 Reverse Transcriptase, subunit A, domain 1"/>
    <property type="match status" value="1"/>
</dbReference>
<protein>
    <recommendedName>
        <fullName evidence="2">Reverse transcriptase domain-containing protein</fullName>
    </recommendedName>
</protein>
<evidence type="ECO:0000313" key="3">
    <source>
        <dbReference type="EMBL" id="VDI72354.1"/>
    </source>
</evidence>
<feature type="region of interest" description="Disordered" evidence="1">
    <location>
        <begin position="148"/>
        <end position="224"/>
    </location>
</feature>
<dbReference type="Gene3D" id="3.30.70.270">
    <property type="match status" value="1"/>
</dbReference>
<evidence type="ECO:0000313" key="4">
    <source>
        <dbReference type="Proteomes" id="UP000596742"/>
    </source>
</evidence>
<organism evidence="3 4">
    <name type="scientific">Mytilus galloprovincialis</name>
    <name type="common">Mediterranean mussel</name>
    <dbReference type="NCBI Taxonomy" id="29158"/>
    <lineage>
        <taxon>Eukaryota</taxon>
        <taxon>Metazoa</taxon>
        <taxon>Spiralia</taxon>
        <taxon>Lophotrochozoa</taxon>
        <taxon>Mollusca</taxon>
        <taxon>Bivalvia</taxon>
        <taxon>Autobranchia</taxon>
        <taxon>Pteriomorphia</taxon>
        <taxon>Mytilida</taxon>
        <taxon>Mytiloidea</taxon>
        <taxon>Mytilidae</taxon>
        <taxon>Mytilinae</taxon>
        <taxon>Mytilus</taxon>
    </lineage>
</organism>
<dbReference type="InterPro" id="IPR052055">
    <property type="entry name" value="Hepadnavirus_pol/RT"/>
</dbReference>
<dbReference type="PANTHER" id="PTHR33050">
    <property type="entry name" value="REVERSE TRANSCRIPTASE DOMAIN-CONTAINING PROTEIN"/>
    <property type="match status" value="1"/>
</dbReference>
<sequence>MSDSEKLLDSDHESLPAGTSVHSLRDGISAHNTGNNDLVDTFSLFKTYLDGKIATLHKDLAVGNENFATKLKQEVSVKLKGEGNQIQFNFNCEIMADLVKLQKRIPDEDAACLKLVSGAILKVKKRNKLIRIADKSPAGWKTVREYESDDLASDSEDEKRIRSAETRAIRSIKEKKRPHPYRTATATASAPSAPMPNQHNARQNNYQQPPFRTGRRREPHLRTSVTTATSLVTGELSAPSYSVQNQVSQGQQGNRINDKYFYTTFLDERNLYGQFELFMSHAKYFDNIDISSVAKGVKYSLRKHIQFWKHIGANEFVINTIKNGYVIPFLQTPTSMSFKNNKSANVHSKFVNEAISELLDIGGVIETPFQPFVVNPLSVAVQSSGKKRLILDLSELNVFIKKERIKFEDWKVALNYFTKDCYLFKFDLKSGYFHYDVCTKQQTYLGFCWNNKFYCFTVLAFGLSSAPYLFTKCLRPIVKYWRENGVDIVLYLDDGLGMGKNKQEASECSSFVKTSLLEAGFLINREKSIFEPVQCLEWLGLVWNSSDFSISISDRRIENTLASLVDVLNNFPNFTARELAQVTGKVISMCPVMGNITSLMTRYLHWAIESRVKWDLNLKLECPDCVFNELTFWLNNILRLNRKHLAGYSFPHVVVYSDASNVAAGAYSIDIDSNIFHQMWTLQESYTEFYMERTSSYFVGIDVF</sequence>
<keyword evidence="4" id="KW-1185">Reference proteome</keyword>
<dbReference type="SUPFAM" id="SSF56672">
    <property type="entry name" value="DNA/RNA polymerases"/>
    <property type="match status" value="1"/>
</dbReference>
<dbReference type="CDD" id="cd03714">
    <property type="entry name" value="RT_DIRS1"/>
    <property type="match status" value="1"/>
</dbReference>
<dbReference type="OrthoDB" id="6153629at2759"/>
<feature type="compositionally biased region" description="Basic and acidic residues" evidence="1">
    <location>
        <begin position="157"/>
        <end position="172"/>
    </location>
</feature>
<name>A0A8B6H039_MYTGA</name>
<proteinExistence type="predicted"/>
<feature type="compositionally biased region" description="Low complexity" evidence="1">
    <location>
        <begin position="183"/>
        <end position="192"/>
    </location>
</feature>
<dbReference type="AlphaFoldDB" id="A0A8B6H039"/>